<name>A0A976P009_BRELC</name>
<dbReference type="EMBL" id="SHOA02000011">
    <property type="protein sequence ID" value="TDH74379.1"/>
    <property type="molecule type" value="Genomic_DNA"/>
</dbReference>
<keyword evidence="1" id="KW-0472">Membrane</keyword>
<sequence length="197" mass="21768">MVCHHELPEVKSLDSKLVWYIQILVCHHGLPGVNSVDSKLVWYILILLCHHGLHGVPIIAAFARVGRQAEEAGNQDFIINNSRDANGAGSSNGGMDGRYIEGGAAVVGIESNLCSKRLLPKVSTINKRVKVTSWLVEDANQNGEKGVILRTINQFPSEFRSKYNYLGACLICVNYYPRRPIAPNVCVGESPVLRWMN</sequence>
<evidence type="ECO:0000313" key="3">
    <source>
        <dbReference type="Proteomes" id="UP000294530"/>
    </source>
</evidence>
<accession>A0A976P009</accession>
<feature type="transmembrane region" description="Helical" evidence="1">
    <location>
        <begin position="40"/>
        <end position="63"/>
    </location>
</feature>
<comment type="caution">
    <text evidence="2">The sequence shown here is derived from an EMBL/GenBank/DDBJ whole genome shotgun (WGS) entry which is preliminary data.</text>
</comment>
<keyword evidence="1" id="KW-0812">Transmembrane</keyword>
<gene>
    <name evidence="2" type="ORF">CCR75_008936</name>
</gene>
<dbReference type="RefSeq" id="XP_067823877.1">
    <property type="nucleotide sequence ID" value="XM_067966983.1"/>
</dbReference>
<dbReference type="Proteomes" id="UP000294530">
    <property type="component" value="Unassembled WGS sequence"/>
</dbReference>
<dbReference type="OrthoDB" id="10632426at2759"/>
<proteinExistence type="predicted"/>
<dbReference type="GeneID" id="94352654"/>
<organism evidence="2 3">
    <name type="scientific">Bremia lactucae</name>
    <name type="common">Lettuce downy mildew</name>
    <dbReference type="NCBI Taxonomy" id="4779"/>
    <lineage>
        <taxon>Eukaryota</taxon>
        <taxon>Sar</taxon>
        <taxon>Stramenopiles</taxon>
        <taxon>Oomycota</taxon>
        <taxon>Peronosporomycetes</taxon>
        <taxon>Peronosporales</taxon>
        <taxon>Peronosporaceae</taxon>
        <taxon>Bremia</taxon>
    </lineage>
</organism>
<protein>
    <submittedName>
        <fullName evidence="2">Uncharacterized protein</fullName>
    </submittedName>
</protein>
<evidence type="ECO:0000256" key="1">
    <source>
        <dbReference type="SAM" id="Phobius"/>
    </source>
</evidence>
<evidence type="ECO:0000313" key="2">
    <source>
        <dbReference type="EMBL" id="TDH74379.1"/>
    </source>
</evidence>
<keyword evidence="3" id="KW-1185">Reference proteome</keyword>
<dbReference type="KEGG" id="blac:94352654"/>
<keyword evidence="1" id="KW-1133">Transmembrane helix</keyword>
<reference evidence="2 3" key="1">
    <citation type="journal article" date="2021" name="Genome Biol.">
        <title>AFLAP: assembly-free linkage analysis pipeline using k-mers from genome sequencing data.</title>
        <authorList>
            <person name="Fletcher K."/>
            <person name="Zhang L."/>
            <person name="Gil J."/>
            <person name="Han R."/>
            <person name="Cavanaugh K."/>
            <person name="Michelmore R."/>
        </authorList>
    </citation>
    <scope>NUCLEOTIDE SEQUENCE [LARGE SCALE GENOMIC DNA]</scope>
    <source>
        <strain evidence="2 3">SF5</strain>
    </source>
</reference>
<dbReference type="AlphaFoldDB" id="A0A976P009"/>